<dbReference type="SUPFAM" id="SSF140736">
    <property type="entry name" value="Rv1873-like"/>
    <property type="match status" value="1"/>
</dbReference>
<name>A0ABS7RB49_9HYPH</name>
<dbReference type="InterPro" id="IPR036287">
    <property type="entry name" value="Rv1873-like_sf"/>
</dbReference>
<dbReference type="InterPro" id="IPR014937">
    <property type="entry name" value="DUF1810"/>
</dbReference>
<dbReference type="Gene3D" id="1.25.40.380">
    <property type="entry name" value="Protein of unknown function DUF1810"/>
    <property type="match status" value="1"/>
</dbReference>
<evidence type="ECO:0000313" key="1">
    <source>
        <dbReference type="EMBL" id="MBY8918148.1"/>
    </source>
</evidence>
<sequence>MFYFCSISFPRFLQGRNPHSCCRTGISCGSYGDARRRRQVAKDPFELQRFMEAQEGVFETAVRELQTGRKRTHWMWFVFPQLRGLGRSPTAKYYGLSSLEEARAYLAHPVLGSRLRDVTCVMLEAPGQSLRAILGTPDDLKFCSCMTLFALASQESETLFSDALARWCGGQVDEVTLRLTGSARRGPLRER</sequence>
<evidence type="ECO:0000313" key="2">
    <source>
        <dbReference type="Proteomes" id="UP000777661"/>
    </source>
</evidence>
<organism evidence="1 2">
    <name type="scientific">Nitratireductor rhodophyticola</name>
    <dbReference type="NCBI Taxonomy" id="2854036"/>
    <lineage>
        <taxon>Bacteria</taxon>
        <taxon>Pseudomonadati</taxon>
        <taxon>Pseudomonadota</taxon>
        <taxon>Alphaproteobacteria</taxon>
        <taxon>Hyphomicrobiales</taxon>
        <taxon>Phyllobacteriaceae</taxon>
        <taxon>Nitratireductor</taxon>
    </lineage>
</organism>
<comment type="caution">
    <text evidence="1">The sequence shown here is derived from an EMBL/GenBank/DDBJ whole genome shotgun (WGS) entry which is preliminary data.</text>
</comment>
<dbReference type="Proteomes" id="UP000777661">
    <property type="component" value="Unassembled WGS sequence"/>
</dbReference>
<proteinExistence type="predicted"/>
<dbReference type="Pfam" id="PF08837">
    <property type="entry name" value="DUF1810"/>
    <property type="match status" value="1"/>
</dbReference>
<protein>
    <submittedName>
        <fullName evidence="1">DUF1810 domain-containing protein</fullName>
    </submittedName>
</protein>
<gene>
    <name evidence="1" type="ORF">KVG22_16210</name>
</gene>
<reference evidence="1 2" key="1">
    <citation type="submission" date="2021-06" db="EMBL/GenBank/DDBJ databases">
        <title>Nitratireductor porphyridii sp. nov., isolated from a small marine red alga, Porphyridium purpureum in South Korea.</title>
        <authorList>
            <person name="Kim K.H."/>
            <person name="Kristyanto S."/>
            <person name="Jeon C.O."/>
        </authorList>
    </citation>
    <scope>NUCLEOTIDE SEQUENCE [LARGE SCALE GENOMIC DNA]</scope>
    <source>
        <strain evidence="1 2">R6</strain>
    </source>
</reference>
<accession>A0ABS7RB49</accession>
<keyword evidence="2" id="KW-1185">Reference proteome</keyword>
<dbReference type="EMBL" id="JAHSQO010000005">
    <property type="protein sequence ID" value="MBY8918148.1"/>
    <property type="molecule type" value="Genomic_DNA"/>
</dbReference>